<feature type="region of interest" description="Disordered" evidence="7">
    <location>
        <begin position="298"/>
        <end position="323"/>
    </location>
</feature>
<evidence type="ECO:0000256" key="8">
    <source>
        <dbReference type="SAM" id="Phobius"/>
    </source>
</evidence>
<keyword evidence="8" id="KW-1133">Transmembrane helix</keyword>
<evidence type="ECO:0000256" key="5">
    <source>
        <dbReference type="ARBA" id="ARBA00022840"/>
    </source>
</evidence>
<feature type="region of interest" description="Disordered" evidence="7">
    <location>
        <begin position="582"/>
        <end position="617"/>
    </location>
</feature>
<evidence type="ECO:0000313" key="10">
    <source>
        <dbReference type="EMBL" id="OLP79080.1"/>
    </source>
</evidence>
<name>A0A1Q9C840_SYMMI</name>
<protein>
    <submittedName>
        <fullName evidence="10">Regulator of nonsense transcripts 1-like</fullName>
    </submittedName>
</protein>
<dbReference type="Gene3D" id="3.40.50.300">
    <property type="entry name" value="P-loop containing nucleotide triphosphate hydrolases"/>
    <property type="match status" value="3"/>
</dbReference>
<feature type="compositionally biased region" description="Basic and acidic residues" evidence="7">
    <location>
        <begin position="582"/>
        <end position="605"/>
    </location>
</feature>
<feature type="region of interest" description="Disordered" evidence="7">
    <location>
        <begin position="1080"/>
        <end position="1111"/>
    </location>
</feature>
<dbReference type="GO" id="GO:0005524">
    <property type="term" value="F:ATP binding"/>
    <property type="evidence" value="ECO:0007669"/>
    <property type="project" value="UniProtKB-KW"/>
</dbReference>
<sequence length="2046" mass="228868">MFEAWGLLDASQSAAALEAVEAPLSLIQGPPGTGKTTTTCHLVRRLVEKHCQDSRGCNILVAADSNVAVDQLLAGLIRLGVKALRIGFPSKVSQELRAHTLQAQAEEHPLNSKIEETREALSKVKDALYSGSLKGKGKGLAHRDISLHVRDIQKYEQEVTDDLIANAEVICATLVGCGCDALLRSNFRTVGRVIEKCPRMSRNWLPLDSVLVVFEDDPALYHQRVVLRCLEGDRVKVVTPDREIQDTILQVGSVYQDIKRVHNGRLPQGVSEDETYMAKHTSEGAFTRDELLSLVHKAEAESSPGPRHRITGKLDSDGKRHPVRGAVEGTAEQEIETPGLAWIVVYSSDGENVGDQVTCPSSSPLLKVGGLDYKLFASGGRTRLVRGVPAEVAPEVSAALRAKTIEAQAGDKDVRVLPVMFDASDERWRTLTEAFPEYEEVDYEDFPLSGPRTLYRDVRQLRRLGFDFVQHHESWVRKSGVRSSDRSVHEHSSICRALNYMASYDQLNIPALASAEALNRRRALIEVAHQGRPEAPSYEGSEEILGIRESNDGSVIDPALTQHAAKKQAARAEIMKQNRLAAEEKRHLRQKPDDPPNKPKGKGDGKGGQGFSDASLWPLSPLNAAQRHINSRIRRAHKERAPPVLQESPQAALRQLLQKKAGSYSSDQPGQLASYVRERLSLPKGQDDPVQLSEILPSLERHQLENFTEEMMLSDEEIAGVLEKGLEGLRHIDPVLERNPRNYHEFISDLYECKLVGFTAAPKVQVGAFVVTKKGDRQRLECKRDETLFIAQEDVKDFFYRLRIDQKLGEYFALPVINPSMLQECLGYMPMELQELVDRHEGPYYPFLKVLPMGFSWAFHLAHQAHMELARRVLPTSVLIKDRRPAVRMGQADGGCVSAMLIYADNNNHLGVDLGQVTQDQQRVMAELHWRRNYTEEGLETGQGTVSLQTRLWNSVVLELELFRNLMVLGQDTEYVKGVGVSKKWRQLEERMSAGGIIEGLQIVQILEPRPLTKAEFLMILTVSFRAKIIAVMREMADAVVCSLRLQVGCGSHSMGKSAAAKSNPKRVVKVFTKQEVVRANGRLRSPHRKDPSPVARRSRSRSLSMEKTTRLPRSAGLTKLLNSVKLKRERARRRQKKYGQRLRASLGERTILESHSVREETHKNYVQKLEKFYEFVLFYQLSIRTQAELDAALCDYADHLYLCGENCSSGARLQAALEHHRPEAIREGQLHLPRFKRAMKGWRRLAPTQSRLPMIEFVKSAISAVLLETGRKEMALFNELSFSTYARPGELLKLKAVDYVEKNSDFGHSVVVLAPVERGETTKAGIYDEILILDDQRAPWMDQLVKKHSADRIRLHGEDADMWGFKAADYLLAWRSAVEALEVGDIAKSPYQNRHGGASRDHLLKLRSTQSIQRRGRWASDSSARIYDKPGRLQQSINKHGDRLRKFGEDVRLNFLRLYQSGMCQLPTAVKRKMAARSKASTSCDDDVSILGLPDLSVRDKRSTWMLFKNQKVVIDEASQATEPRCLIALQKAQAQLVMVGDQQQLPPVVLCPAAEEKGLRCSLFDRLLNSPTLFNQEISMLQVQYRMHPLIREWPSSQFYNGRLQDGLPMSTFSSCVMTKPFLSKSQRKAPILLLDTSDDGNETVTAFLRAFGGRVGITNMESQNNEGSKYNLLEVELVKTVLRKLLEVYEARLQDSFSAMAMSPFHMLSSHSSDMHSESEELEVCCICLDSLCTRPVVVMLQPGGQSLCCPHYLHAECAVRLRPRRCPICRSRFGCLSIPMAREMLQDMAPARIMTGLRFLAGSEQGDTLESEATAPVRVAIPLLSALLPLRQATLTAYVEQEVLRGDQTGLGPDGLKKVLRRVGLGQGGRPSGAAGGLQAEGYSLALRLSRRLRRLALKFAGATGAALHLGAVGMLCGMLVGCLGALPRIRLRHVRNNIEDLDEFNSMRVFLLYVVTVIALELLLLSIRDPRWVKRGLRVGAMLGAVLGWLRALAVVDPDRHGFGRVFQQGLSGETTWPRHWRILEVTGAPMEQVDIFAPGR</sequence>
<keyword evidence="8" id="KW-0812">Transmembrane</keyword>
<keyword evidence="5" id="KW-0067">ATP-binding</keyword>
<dbReference type="OrthoDB" id="412909at2759"/>
<dbReference type="InterPro" id="IPR001841">
    <property type="entry name" value="Znf_RING"/>
</dbReference>
<evidence type="ECO:0000256" key="7">
    <source>
        <dbReference type="SAM" id="MobiDB-lite"/>
    </source>
</evidence>
<evidence type="ECO:0000313" key="11">
    <source>
        <dbReference type="Proteomes" id="UP000186817"/>
    </source>
</evidence>
<organism evidence="10 11">
    <name type="scientific">Symbiodinium microadriaticum</name>
    <name type="common">Dinoflagellate</name>
    <name type="synonym">Zooxanthella microadriatica</name>
    <dbReference type="NCBI Taxonomy" id="2951"/>
    <lineage>
        <taxon>Eukaryota</taxon>
        <taxon>Sar</taxon>
        <taxon>Alveolata</taxon>
        <taxon>Dinophyceae</taxon>
        <taxon>Suessiales</taxon>
        <taxon>Symbiodiniaceae</taxon>
        <taxon>Symbiodinium</taxon>
    </lineage>
</organism>
<accession>A0A1Q9C840</accession>
<keyword evidence="11" id="KW-1185">Reference proteome</keyword>
<feature type="transmembrane region" description="Helical" evidence="8">
    <location>
        <begin position="1904"/>
        <end position="1931"/>
    </location>
</feature>
<dbReference type="InterPro" id="IPR041677">
    <property type="entry name" value="DNA2/NAM7_AAA_11"/>
</dbReference>
<dbReference type="Pfam" id="PF13087">
    <property type="entry name" value="AAA_12"/>
    <property type="match status" value="1"/>
</dbReference>
<gene>
    <name evidence="10" type="primary">UPF1</name>
    <name evidence="10" type="ORF">AK812_SmicGene40675</name>
</gene>
<dbReference type="Pfam" id="PF13086">
    <property type="entry name" value="AAA_11"/>
    <property type="match status" value="2"/>
</dbReference>
<evidence type="ECO:0000256" key="3">
    <source>
        <dbReference type="ARBA" id="ARBA00022801"/>
    </source>
</evidence>
<feature type="transmembrane region" description="Helical" evidence="8">
    <location>
        <begin position="1952"/>
        <end position="1972"/>
    </location>
</feature>
<keyword evidence="6" id="KW-0863">Zinc-finger</keyword>
<comment type="caution">
    <text evidence="10">The sequence shown here is derived from an EMBL/GenBank/DDBJ whole genome shotgun (WGS) entry which is preliminary data.</text>
</comment>
<dbReference type="InterPro" id="IPR041679">
    <property type="entry name" value="DNA2/NAM7-like_C"/>
</dbReference>
<evidence type="ECO:0000256" key="1">
    <source>
        <dbReference type="ARBA" id="ARBA00007913"/>
    </source>
</evidence>
<evidence type="ECO:0000256" key="4">
    <source>
        <dbReference type="ARBA" id="ARBA00022806"/>
    </source>
</evidence>
<dbReference type="EMBL" id="LSRX01001528">
    <property type="protein sequence ID" value="OLP79080.1"/>
    <property type="molecule type" value="Genomic_DNA"/>
</dbReference>
<keyword evidence="3" id="KW-0378">Hydrolase</keyword>
<feature type="domain" description="RING-type" evidence="9">
    <location>
        <begin position="1728"/>
        <end position="1774"/>
    </location>
</feature>
<dbReference type="GO" id="GO:0008270">
    <property type="term" value="F:zinc ion binding"/>
    <property type="evidence" value="ECO:0007669"/>
    <property type="project" value="UniProtKB-KW"/>
</dbReference>
<reference evidence="10 11" key="1">
    <citation type="submission" date="2016-02" db="EMBL/GenBank/DDBJ databases">
        <title>Genome analysis of coral dinoflagellate symbionts highlights evolutionary adaptations to a symbiotic lifestyle.</title>
        <authorList>
            <person name="Aranda M."/>
            <person name="Li Y."/>
            <person name="Liew Y.J."/>
            <person name="Baumgarten S."/>
            <person name="Simakov O."/>
            <person name="Wilson M."/>
            <person name="Piel J."/>
            <person name="Ashoor H."/>
            <person name="Bougouffa S."/>
            <person name="Bajic V.B."/>
            <person name="Ryu T."/>
            <person name="Ravasi T."/>
            <person name="Bayer T."/>
            <person name="Micklem G."/>
            <person name="Kim H."/>
            <person name="Bhak J."/>
            <person name="Lajeunesse T.C."/>
            <person name="Voolstra C.R."/>
        </authorList>
    </citation>
    <scope>NUCLEOTIDE SEQUENCE [LARGE SCALE GENOMIC DNA]</scope>
    <source>
        <strain evidence="10 11">CCMP2467</strain>
    </source>
</reference>
<keyword evidence="2" id="KW-0547">Nucleotide-binding</keyword>
<dbReference type="GO" id="GO:0016787">
    <property type="term" value="F:hydrolase activity"/>
    <property type="evidence" value="ECO:0007669"/>
    <property type="project" value="UniProtKB-KW"/>
</dbReference>
<evidence type="ECO:0000256" key="2">
    <source>
        <dbReference type="ARBA" id="ARBA00022741"/>
    </source>
</evidence>
<dbReference type="GO" id="GO:0043139">
    <property type="term" value="F:5'-3' DNA helicase activity"/>
    <property type="evidence" value="ECO:0007669"/>
    <property type="project" value="TreeGrafter"/>
</dbReference>
<feature type="transmembrane region" description="Helical" evidence="8">
    <location>
        <begin position="1984"/>
        <end position="2001"/>
    </location>
</feature>
<keyword evidence="6" id="KW-0479">Metal-binding</keyword>
<dbReference type="InterPro" id="IPR027417">
    <property type="entry name" value="P-loop_NTPase"/>
</dbReference>
<dbReference type="PANTHER" id="PTHR43788">
    <property type="entry name" value="DNA2/NAM7 HELICASE FAMILY MEMBER"/>
    <property type="match status" value="1"/>
</dbReference>
<evidence type="ECO:0000259" key="9">
    <source>
        <dbReference type="PROSITE" id="PS50089"/>
    </source>
</evidence>
<comment type="similarity">
    <text evidence="1">Belongs to the DNA2/NAM7 helicase family.</text>
</comment>
<keyword evidence="6" id="KW-0862">Zinc</keyword>
<dbReference type="PROSITE" id="PS50089">
    <property type="entry name" value="ZF_RING_2"/>
    <property type="match status" value="1"/>
</dbReference>
<dbReference type="PANTHER" id="PTHR43788:SF8">
    <property type="entry name" value="DNA-BINDING PROTEIN SMUBP-2"/>
    <property type="match status" value="1"/>
</dbReference>
<evidence type="ECO:0000256" key="6">
    <source>
        <dbReference type="PROSITE-ProRule" id="PRU00175"/>
    </source>
</evidence>
<keyword evidence="4" id="KW-0347">Helicase</keyword>
<proteinExistence type="inferred from homology"/>
<keyword evidence="8" id="KW-0472">Membrane</keyword>
<dbReference type="SUPFAM" id="SSF52540">
    <property type="entry name" value="P-loop containing nucleoside triphosphate hydrolases"/>
    <property type="match status" value="2"/>
</dbReference>
<dbReference type="SUPFAM" id="SSF57850">
    <property type="entry name" value="RING/U-box"/>
    <property type="match status" value="1"/>
</dbReference>
<dbReference type="Proteomes" id="UP000186817">
    <property type="component" value="Unassembled WGS sequence"/>
</dbReference>
<dbReference type="InterPro" id="IPR050534">
    <property type="entry name" value="Coronavir_polyprotein_1ab"/>
</dbReference>